<feature type="domain" description="SCP" evidence="1">
    <location>
        <begin position="1"/>
        <end position="157"/>
    </location>
</feature>
<dbReference type="CDD" id="cd05380">
    <property type="entry name" value="CAP_euk"/>
    <property type="match status" value="1"/>
</dbReference>
<gene>
    <name evidence="2" type="ORF">MNOR_LOCUS13824</name>
</gene>
<accession>A0AAV2QJM4</accession>
<dbReference type="AlphaFoldDB" id="A0AAV2QJM4"/>
<sequence length="183" mass="20372">MGQEIRGDPGPQPAGSNIREMVWNDELANVAQAWGNQCPRGRDCLPCRTLCSRDYVVGQNIFFAGAHNEEQMWSEAVEGWSEWVKDFNSSMVEKLAQSKPGSRSFIYTQLVWAETYEVGCGAIYFPMVVPQSDGSEKTYKASRIYLCNYGPTGNYLNRPVYRIGEAATECPNGVSNTYPALCA</sequence>
<dbReference type="PROSITE" id="PS01010">
    <property type="entry name" value="CRISP_2"/>
    <property type="match status" value="1"/>
</dbReference>
<evidence type="ECO:0000313" key="2">
    <source>
        <dbReference type="EMBL" id="CAL4089508.1"/>
    </source>
</evidence>
<dbReference type="InterPro" id="IPR002413">
    <property type="entry name" value="V5_allergen-like"/>
</dbReference>
<dbReference type="InterPro" id="IPR035940">
    <property type="entry name" value="CAP_sf"/>
</dbReference>
<dbReference type="InterPro" id="IPR018244">
    <property type="entry name" value="Allrgn_V5/Tpx1_CS"/>
</dbReference>
<dbReference type="PANTHER" id="PTHR10334">
    <property type="entry name" value="CYSTEINE-RICH SECRETORY PROTEIN-RELATED"/>
    <property type="match status" value="1"/>
</dbReference>
<keyword evidence="3" id="KW-1185">Reference proteome</keyword>
<dbReference type="Proteomes" id="UP001497623">
    <property type="component" value="Unassembled WGS sequence"/>
</dbReference>
<protein>
    <recommendedName>
        <fullName evidence="1">SCP domain-containing protein</fullName>
    </recommendedName>
</protein>
<dbReference type="Gene3D" id="3.40.33.10">
    <property type="entry name" value="CAP"/>
    <property type="match status" value="1"/>
</dbReference>
<dbReference type="GO" id="GO:0005576">
    <property type="term" value="C:extracellular region"/>
    <property type="evidence" value="ECO:0007669"/>
    <property type="project" value="InterPro"/>
</dbReference>
<dbReference type="PRINTS" id="PR00837">
    <property type="entry name" value="V5TPXLIKE"/>
</dbReference>
<comment type="caution">
    <text evidence="2">The sequence shown here is derived from an EMBL/GenBank/DDBJ whole genome shotgun (WGS) entry which is preliminary data.</text>
</comment>
<dbReference type="SUPFAM" id="SSF55797">
    <property type="entry name" value="PR-1-like"/>
    <property type="match status" value="1"/>
</dbReference>
<reference evidence="2 3" key="1">
    <citation type="submission" date="2024-05" db="EMBL/GenBank/DDBJ databases">
        <authorList>
            <person name="Wallberg A."/>
        </authorList>
    </citation>
    <scope>NUCLEOTIDE SEQUENCE [LARGE SCALE GENOMIC DNA]</scope>
</reference>
<dbReference type="PRINTS" id="PR00838">
    <property type="entry name" value="V5ALLERGEN"/>
</dbReference>
<organism evidence="2 3">
    <name type="scientific">Meganyctiphanes norvegica</name>
    <name type="common">Northern krill</name>
    <name type="synonym">Thysanopoda norvegica</name>
    <dbReference type="NCBI Taxonomy" id="48144"/>
    <lineage>
        <taxon>Eukaryota</taxon>
        <taxon>Metazoa</taxon>
        <taxon>Ecdysozoa</taxon>
        <taxon>Arthropoda</taxon>
        <taxon>Crustacea</taxon>
        <taxon>Multicrustacea</taxon>
        <taxon>Malacostraca</taxon>
        <taxon>Eumalacostraca</taxon>
        <taxon>Eucarida</taxon>
        <taxon>Euphausiacea</taxon>
        <taxon>Euphausiidae</taxon>
        <taxon>Meganyctiphanes</taxon>
    </lineage>
</organism>
<name>A0AAV2QJM4_MEGNR</name>
<dbReference type="Pfam" id="PF00188">
    <property type="entry name" value="CAP"/>
    <property type="match status" value="1"/>
</dbReference>
<dbReference type="SMART" id="SM00198">
    <property type="entry name" value="SCP"/>
    <property type="match status" value="1"/>
</dbReference>
<dbReference type="InterPro" id="IPR001283">
    <property type="entry name" value="CRISP-related"/>
</dbReference>
<dbReference type="InterPro" id="IPR014044">
    <property type="entry name" value="CAP_dom"/>
</dbReference>
<evidence type="ECO:0000259" key="1">
    <source>
        <dbReference type="SMART" id="SM00198"/>
    </source>
</evidence>
<proteinExistence type="predicted"/>
<dbReference type="EMBL" id="CAXKWB010008065">
    <property type="protein sequence ID" value="CAL4089508.1"/>
    <property type="molecule type" value="Genomic_DNA"/>
</dbReference>
<evidence type="ECO:0000313" key="3">
    <source>
        <dbReference type="Proteomes" id="UP001497623"/>
    </source>
</evidence>